<dbReference type="AlphaFoldDB" id="A0AAQ3RJX0"/>
<protein>
    <submittedName>
        <fullName evidence="1">Uncharacterized protein</fullName>
    </submittedName>
</protein>
<evidence type="ECO:0000313" key="1">
    <source>
        <dbReference type="EMBL" id="WVY95263.1"/>
    </source>
</evidence>
<organism evidence="1 2">
    <name type="scientific">Vigna mungo</name>
    <name type="common">Black gram</name>
    <name type="synonym">Phaseolus mungo</name>
    <dbReference type="NCBI Taxonomy" id="3915"/>
    <lineage>
        <taxon>Eukaryota</taxon>
        <taxon>Viridiplantae</taxon>
        <taxon>Streptophyta</taxon>
        <taxon>Embryophyta</taxon>
        <taxon>Tracheophyta</taxon>
        <taxon>Spermatophyta</taxon>
        <taxon>Magnoliopsida</taxon>
        <taxon>eudicotyledons</taxon>
        <taxon>Gunneridae</taxon>
        <taxon>Pentapetalae</taxon>
        <taxon>rosids</taxon>
        <taxon>fabids</taxon>
        <taxon>Fabales</taxon>
        <taxon>Fabaceae</taxon>
        <taxon>Papilionoideae</taxon>
        <taxon>50 kb inversion clade</taxon>
        <taxon>NPAAA clade</taxon>
        <taxon>indigoferoid/millettioid clade</taxon>
        <taxon>Phaseoleae</taxon>
        <taxon>Vigna</taxon>
    </lineage>
</organism>
<dbReference type="EMBL" id="CP144691">
    <property type="protein sequence ID" value="WVY95263.1"/>
    <property type="molecule type" value="Genomic_DNA"/>
</dbReference>
<gene>
    <name evidence="1" type="ORF">V8G54_034351</name>
</gene>
<keyword evidence="2" id="KW-1185">Reference proteome</keyword>
<reference evidence="1 2" key="1">
    <citation type="journal article" date="2023" name="Life. Sci Alliance">
        <title>Evolutionary insights into 3D genome organization and epigenetic landscape of Vigna mungo.</title>
        <authorList>
            <person name="Junaid A."/>
            <person name="Singh B."/>
            <person name="Bhatia S."/>
        </authorList>
    </citation>
    <scope>NUCLEOTIDE SEQUENCE [LARGE SCALE GENOMIC DNA]</scope>
    <source>
        <strain evidence="1">Urdbean</strain>
    </source>
</reference>
<proteinExistence type="predicted"/>
<evidence type="ECO:0000313" key="2">
    <source>
        <dbReference type="Proteomes" id="UP001374535"/>
    </source>
</evidence>
<sequence length="116" mass="13332">MMGMGIVFVRFSGAIVPGLGSVDGFLDQHAFGLRLFRYLGLGLQLGRWEAERRRWRSDGSAIVWRAHWATIRLLNCFGRVSGTGVIHTRNLLRVIRGGRWRGRCCEYGLVDRRIWK</sequence>
<name>A0AAQ3RJX0_VIGMU</name>
<dbReference type="Proteomes" id="UP001374535">
    <property type="component" value="Chromosome 10"/>
</dbReference>
<accession>A0AAQ3RJX0</accession>